<dbReference type="Proteomes" id="UP001430584">
    <property type="component" value="Unassembled WGS sequence"/>
</dbReference>
<comment type="caution">
    <text evidence="2">The sequence shown here is derived from an EMBL/GenBank/DDBJ whole genome shotgun (WGS) entry which is preliminary data.</text>
</comment>
<keyword evidence="3" id="KW-1185">Reference proteome</keyword>
<dbReference type="RefSeq" id="XP_066632831.1">
    <property type="nucleotide sequence ID" value="XM_066776989.1"/>
</dbReference>
<evidence type="ECO:0000313" key="2">
    <source>
        <dbReference type="EMBL" id="KAL0259802.1"/>
    </source>
</evidence>
<dbReference type="EMBL" id="JAJVCZ030000005">
    <property type="protein sequence ID" value="KAL0259802.1"/>
    <property type="molecule type" value="Genomic_DNA"/>
</dbReference>
<accession>A0ABR3CGP3</accession>
<proteinExistence type="predicted"/>
<name>A0ABR3CGP3_9PEZI</name>
<evidence type="ECO:0000256" key="1">
    <source>
        <dbReference type="SAM" id="MobiDB-lite"/>
    </source>
</evidence>
<organism evidence="2 3">
    <name type="scientific">Diplodia seriata</name>
    <dbReference type="NCBI Taxonomy" id="420778"/>
    <lineage>
        <taxon>Eukaryota</taxon>
        <taxon>Fungi</taxon>
        <taxon>Dikarya</taxon>
        <taxon>Ascomycota</taxon>
        <taxon>Pezizomycotina</taxon>
        <taxon>Dothideomycetes</taxon>
        <taxon>Dothideomycetes incertae sedis</taxon>
        <taxon>Botryosphaeriales</taxon>
        <taxon>Botryosphaeriaceae</taxon>
        <taxon>Diplodia</taxon>
    </lineage>
</organism>
<evidence type="ECO:0000313" key="3">
    <source>
        <dbReference type="Proteomes" id="UP001430584"/>
    </source>
</evidence>
<dbReference type="GeneID" id="92009627"/>
<reference evidence="2 3" key="1">
    <citation type="submission" date="2024-02" db="EMBL/GenBank/DDBJ databases">
        <title>De novo assembly and annotation of 12 fungi associated with fruit tree decline syndrome in Ontario, Canada.</title>
        <authorList>
            <person name="Sulman M."/>
            <person name="Ellouze W."/>
            <person name="Ilyukhin E."/>
        </authorList>
    </citation>
    <scope>NUCLEOTIDE SEQUENCE [LARGE SCALE GENOMIC DNA]</scope>
    <source>
        <strain evidence="2 3">FDS-637</strain>
    </source>
</reference>
<feature type="region of interest" description="Disordered" evidence="1">
    <location>
        <begin position="212"/>
        <end position="270"/>
    </location>
</feature>
<gene>
    <name evidence="2" type="ORF">SLS55_005542</name>
</gene>
<sequence length="521" mass="59077">MGDPSSIIAFAESICTTSLKLDVFFICVPDIAPDEIELLRRQLEDFQKLLPLIRSHFKETACLMRSRTESLAQIGLLHVLYCCNKFLQAIQKEVQGYGTEAFSRPEFYGKKVSWKINHENIKQLNSMLDSARQNMILGLHLSGAKSDADMLWGLSQLGSGVTDQGGQQERILEMQNTFLRFISDIQGYNQSLNREWDLLRIKCSLQMESLEGSKSKPLHSCDDANLAQGEAKPDSILPVPSYASPGDGDNGCQDHEIPGAQMRSSSEATDDENIGIVLTEISLARPQPEPSEIYEDAKKRFLESCGDEERRYLGISSYLSLIRNTGQFNSIYQKPRVQSLLNKMYDLSTMFGRQDSDHMSVVCGAVALLLKSYESLSPSFEEYLLLDPLDEMMVAVDSCSREAVLCNTPVVQDGILKLYTAVLECSQMAMFLVNKYSRGLKDQLEQLLQQVLERSYVLTRVVGYHHNNQVWRAQMKKRIEAQKEIVQTMQEQHRIVEMIEEQDNTVQNIQMLLSVRVPRQD</sequence>
<feature type="compositionally biased region" description="Basic and acidic residues" evidence="1">
    <location>
        <begin position="212"/>
        <end position="222"/>
    </location>
</feature>
<protein>
    <submittedName>
        <fullName evidence="2">Uncharacterized protein</fullName>
    </submittedName>
</protein>